<dbReference type="Gene3D" id="3.40.50.1970">
    <property type="match status" value="1"/>
</dbReference>
<evidence type="ECO:0000259" key="12">
    <source>
        <dbReference type="PROSITE" id="PS50975"/>
    </source>
</evidence>
<evidence type="ECO:0000313" key="13">
    <source>
        <dbReference type="EMBL" id="ORY79925.1"/>
    </source>
</evidence>
<feature type="domain" description="ATP-grasp" evidence="12">
    <location>
        <begin position="113"/>
        <end position="300"/>
    </location>
</feature>
<dbReference type="GO" id="GO:0046872">
    <property type="term" value="F:metal ion binding"/>
    <property type="evidence" value="ECO:0007669"/>
    <property type="project" value="InterPro"/>
</dbReference>
<comment type="caution">
    <text evidence="13">The sequence shown here is derived from an EMBL/GenBank/DDBJ whole genome shotgun (WGS) entry which is preliminary data.</text>
</comment>
<keyword evidence="7 11" id="KW-0658">Purine biosynthesis</keyword>
<comment type="similarity">
    <text evidence="3 11">In the C-terminal section; belongs to the AIR carboxylase family. Class I subfamily.</text>
</comment>
<dbReference type="GeneID" id="63786276"/>
<keyword evidence="9 11" id="KW-0067">ATP-binding</keyword>
<dbReference type="OrthoDB" id="15425at2759"/>
<dbReference type="AlphaFoldDB" id="A0A1Y2FAM9"/>
<dbReference type="GO" id="GO:0005524">
    <property type="term" value="F:ATP binding"/>
    <property type="evidence" value="ECO:0007669"/>
    <property type="project" value="UniProtKB-UniRule"/>
</dbReference>
<keyword evidence="8 11" id="KW-0210">Decarboxylase</keyword>
<dbReference type="Gene3D" id="3.40.50.20">
    <property type="match status" value="1"/>
</dbReference>
<dbReference type="InterPro" id="IPR033747">
    <property type="entry name" value="PurE_ClassI"/>
</dbReference>
<dbReference type="RefSeq" id="XP_040724059.1">
    <property type="nucleotide sequence ID" value="XM_040869677.1"/>
</dbReference>
<evidence type="ECO:0000256" key="5">
    <source>
        <dbReference type="ARBA" id="ARBA00021059"/>
    </source>
</evidence>
<evidence type="ECO:0000256" key="11">
    <source>
        <dbReference type="PIRNR" id="PIRNR001340"/>
    </source>
</evidence>
<dbReference type="InterPro" id="IPR054350">
    <property type="entry name" value="PurT/PurK_preATP-grasp"/>
</dbReference>
<comment type="pathway">
    <text evidence="2 11">Purine metabolism; IMP biosynthesis via de novo pathway; 5-amino-1-(5-phospho-D-ribosyl)imidazole-4-carboxylate from 5-amino-1-(5-phospho-D-ribosyl)imidazole (carboxylase route): step 1/1.</text>
</comment>
<keyword evidence="6 11" id="KW-0547">Nucleotide-binding</keyword>
<dbReference type="EC" id="4.1.1.21" evidence="4 11"/>
<dbReference type="PIRSF" id="PIRSF001340">
    <property type="entry name" value="AIR_carboxylase"/>
    <property type="match status" value="1"/>
</dbReference>
<dbReference type="Proteomes" id="UP000193685">
    <property type="component" value="Unassembled WGS sequence"/>
</dbReference>
<dbReference type="InterPro" id="IPR011054">
    <property type="entry name" value="Rudment_hybrid_motif"/>
</dbReference>
<dbReference type="InterPro" id="IPR040686">
    <property type="entry name" value="PurK_C"/>
</dbReference>
<comment type="catalytic activity">
    <reaction evidence="1 11">
        <text>5-amino-1-(5-phospho-D-ribosyl)imidazole-4-carboxylate + H(+) = 5-amino-1-(5-phospho-beta-D-ribosyl)imidazole + CO2</text>
        <dbReference type="Rhea" id="RHEA:10792"/>
        <dbReference type="ChEBI" id="CHEBI:15378"/>
        <dbReference type="ChEBI" id="CHEBI:16526"/>
        <dbReference type="ChEBI" id="CHEBI:77657"/>
        <dbReference type="ChEBI" id="CHEBI:137981"/>
        <dbReference type="EC" id="4.1.1.21"/>
    </reaction>
</comment>
<dbReference type="SUPFAM" id="SSF56059">
    <property type="entry name" value="Glutathione synthetase ATP-binding domain-like"/>
    <property type="match status" value="1"/>
</dbReference>
<proteinExistence type="inferred from homology"/>
<dbReference type="InterPro" id="IPR003135">
    <property type="entry name" value="ATP-grasp_carboxylate-amine"/>
</dbReference>
<dbReference type="SUPFAM" id="SSF51246">
    <property type="entry name" value="Rudiment single hybrid motif"/>
    <property type="match status" value="1"/>
</dbReference>
<keyword evidence="10 11" id="KW-0456">Lyase</keyword>
<dbReference type="PANTHER" id="PTHR11609">
    <property type="entry name" value="PURINE BIOSYNTHESIS PROTEIN 6/7, PUR6/7"/>
    <property type="match status" value="1"/>
</dbReference>
<reference evidence="13 14" key="1">
    <citation type="submission" date="2016-07" db="EMBL/GenBank/DDBJ databases">
        <title>Pervasive Adenine N6-methylation of Active Genes in Fungi.</title>
        <authorList>
            <consortium name="DOE Joint Genome Institute"/>
            <person name="Mondo S.J."/>
            <person name="Dannebaum R.O."/>
            <person name="Kuo R.C."/>
            <person name="Labutti K."/>
            <person name="Haridas S."/>
            <person name="Kuo A."/>
            <person name="Salamov A."/>
            <person name="Ahrendt S.R."/>
            <person name="Lipzen A."/>
            <person name="Sullivan W."/>
            <person name="Andreopoulos W.B."/>
            <person name="Clum A."/>
            <person name="Lindquist E."/>
            <person name="Daum C."/>
            <person name="Ramamoorthy G.K."/>
            <person name="Gryganskyi A."/>
            <person name="Culley D."/>
            <person name="Magnuson J.K."/>
            <person name="James T.Y."/>
            <person name="O'Malley M.A."/>
            <person name="Stajich J.E."/>
            <person name="Spatafora J.W."/>
            <person name="Visel A."/>
            <person name="Grigoriev I.V."/>
        </authorList>
    </citation>
    <scope>NUCLEOTIDE SEQUENCE [LARGE SCALE GENOMIC DNA]</scope>
    <source>
        <strain evidence="13 14">12-1054</strain>
    </source>
</reference>
<dbReference type="PANTHER" id="PTHR11609:SF5">
    <property type="entry name" value="PHOSPHORIBOSYLAMINOIMIDAZOLE CARBOXYLASE"/>
    <property type="match status" value="1"/>
</dbReference>
<evidence type="ECO:0000256" key="1">
    <source>
        <dbReference type="ARBA" id="ARBA00001244"/>
    </source>
</evidence>
<evidence type="ECO:0000256" key="6">
    <source>
        <dbReference type="ARBA" id="ARBA00022741"/>
    </source>
</evidence>
<dbReference type="InterPro" id="IPR016301">
    <property type="entry name" value="Ade2_fungi/plant"/>
</dbReference>
<dbReference type="NCBIfam" id="NF004679">
    <property type="entry name" value="PRK06019.1-5"/>
    <property type="match status" value="1"/>
</dbReference>
<evidence type="ECO:0000256" key="7">
    <source>
        <dbReference type="ARBA" id="ARBA00022755"/>
    </source>
</evidence>
<dbReference type="UniPathway" id="UPA00074">
    <property type="reaction ID" value="UER00130"/>
</dbReference>
<evidence type="ECO:0000313" key="14">
    <source>
        <dbReference type="Proteomes" id="UP000193685"/>
    </source>
</evidence>
<dbReference type="InterPro" id="IPR013815">
    <property type="entry name" value="ATP_grasp_subdomain_1"/>
</dbReference>
<dbReference type="Pfam" id="PF02222">
    <property type="entry name" value="ATP-grasp"/>
    <property type="match status" value="1"/>
</dbReference>
<evidence type="ECO:0000256" key="2">
    <source>
        <dbReference type="ARBA" id="ARBA00004747"/>
    </source>
</evidence>
<evidence type="ECO:0000256" key="3">
    <source>
        <dbReference type="ARBA" id="ARBA00006114"/>
    </source>
</evidence>
<sequence>MALHKVVGVLGGGQLGRMLQQPASRMGIELVFLDPEADSPAKQICASDKHVVGKFTDEASIRELAQKCDLITVEIEHVNTEVLQALKQEGKRIYPDPDDLALIKDKFLQKEQLKTILGEKAVAEQYAVASDATSLQALGEKIGYPYVLKSRTDAYDGRGNYVVRSAGSIAEAVKVLADRPLYGEKMVPFVRELAVMVVRTRDGQVHSYPCVETQHELNICKTVFAPAAVNLDTAKSAKRMAEKAIKEAFVGAGVFGIELFHLATGEMMLNEIAPRPHNSGHYTIEACTVSQYEAHLRAILDLPLPPLFTKQHCPAIMYNLLGAEDPAYIQRIYMKALELERSSVHLYGKKASRPQRKMGHVTFTGRTMAECQHQLARLLKSEQTPTTSARPVKVAVIMGSDSDGPSMQDCCDVLTEFGVGYEKEVVSAHRTPDKMYTYAHSARIRGIQVIIAAAGGAAHLPGMVAALTSLPVIGVPINATCLDGMDSLLSQVQMPRGIPVATVAINNSTNAALLAIRILGVADDDRLRQIEDKMARNRAMVERKNEGFMVTTADLDPLEAGDSVNTAAGAAQSIISAIKDKVVA</sequence>
<evidence type="ECO:0000256" key="8">
    <source>
        <dbReference type="ARBA" id="ARBA00022793"/>
    </source>
</evidence>
<gene>
    <name evidence="13" type="ORF">BCR37DRAFT_381345</name>
</gene>
<dbReference type="PROSITE" id="PS50975">
    <property type="entry name" value="ATP_GRASP"/>
    <property type="match status" value="1"/>
</dbReference>
<dbReference type="GO" id="GO:0004638">
    <property type="term" value="F:phosphoribosylaminoimidazole carboxylase activity"/>
    <property type="evidence" value="ECO:0007669"/>
    <property type="project" value="UniProtKB-UniRule"/>
</dbReference>
<dbReference type="SUPFAM" id="SSF52440">
    <property type="entry name" value="PreATP-grasp domain"/>
    <property type="match status" value="1"/>
</dbReference>
<protein>
    <recommendedName>
        <fullName evidence="5 11">Phosphoribosylaminoimidazole carboxylase</fullName>
        <ecNumber evidence="4 11">4.1.1.21</ecNumber>
    </recommendedName>
</protein>
<dbReference type="EMBL" id="MCFI01000014">
    <property type="protein sequence ID" value="ORY79925.1"/>
    <property type="molecule type" value="Genomic_DNA"/>
</dbReference>
<dbReference type="Gene3D" id="3.30.470.20">
    <property type="entry name" value="ATP-grasp fold, B domain"/>
    <property type="match status" value="1"/>
</dbReference>
<dbReference type="HAMAP" id="MF_01928">
    <property type="entry name" value="PurK"/>
    <property type="match status" value="1"/>
</dbReference>
<keyword evidence="14" id="KW-1185">Reference proteome</keyword>
<accession>A0A1Y2FAM9</accession>
<dbReference type="NCBIfam" id="TIGR01161">
    <property type="entry name" value="purK"/>
    <property type="match status" value="1"/>
</dbReference>
<dbReference type="GO" id="GO:0006189">
    <property type="term" value="P:'de novo' IMP biosynthetic process"/>
    <property type="evidence" value="ECO:0007669"/>
    <property type="project" value="UniProtKB-UniRule"/>
</dbReference>
<dbReference type="Gene3D" id="3.30.1490.20">
    <property type="entry name" value="ATP-grasp fold, A domain"/>
    <property type="match status" value="1"/>
</dbReference>
<dbReference type="NCBIfam" id="TIGR01162">
    <property type="entry name" value="purE"/>
    <property type="match status" value="1"/>
</dbReference>
<dbReference type="InterPro" id="IPR005875">
    <property type="entry name" value="PurK"/>
</dbReference>
<dbReference type="SMART" id="SM01001">
    <property type="entry name" value="AIRC"/>
    <property type="match status" value="1"/>
</dbReference>
<organism evidence="13 14">
    <name type="scientific">Protomyces lactucae-debilis</name>
    <dbReference type="NCBI Taxonomy" id="2754530"/>
    <lineage>
        <taxon>Eukaryota</taxon>
        <taxon>Fungi</taxon>
        <taxon>Dikarya</taxon>
        <taxon>Ascomycota</taxon>
        <taxon>Taphrinomycotina</taxon>
        <taxon>Taphrinomycetes</taxon>
        <taxon>Taphrinales</taxon>
        <taxon>Protomycetaceae</taxon>
        <taxon>Protomyces</taxon>
    </lineage>
</organism>
<dbReference type="STRING" id="56484.A0A1Y2FAM9"/>
<evidence type="ECO:0000256" key="9">
    <source>
        <dbReference type="ARBA" id="ARBA00022840"/>
    </source>
</evidence>
<dbReference type="Pfam" id="PF00731">
    <property type="entry name" value="AIRC"/>
    <property type="match status" value="1"/>
</dbReference>
<name>A0A1Y2FAM9_PROLT</name>
<dbReference type="HAMAP" id="MF_01929">
    <property type="entry name" value="PurE_classI"/>
    <property type="match status" value="1"/>
</dbReference>
<dbReference type="InterPro" id="IPR000031">
    <property type="entry name" value="PurE_dom"/>
</dbReference>
<dbReference type="OMA" id="ITFDHEH"/>
<evidence type="ECO:0000256" key="4">
    <source>
        <dbReference type="ARBA" id="ARBA00012329"/>
    </source>
</evidence>
<dbReference type="FunFam" id="3.30.470.20:FF:000037">
    <property type="entry name" value="Phosphoribosylaminoimidazole carboxylase, chloroplastic"/>
    <property type="match status" value="1"/>
</dbReference>
<evidence type="ECO:0000256" key="10">
    <source>
        <dbReference type="ARBA" id="ARBA00023239"/>
    </source>
</evidence>
<dbReference type="InterPro" id="IPR011761">
    <property type="entry name" value="ATP-grasp"/>
</dbReference>
<dbReference type="Pfam" id="PF17769">
    <property type="entry name" value="PurK_C"/>
    <property type="match status" value="1"/>
</dbReference>
<dbReference type="Pfam" id="PF22660">
    <property type="entry name" value="RS_preATP-grasp-like"/>
    <property type="match status" value="1"/>
</dbReference>
<dbReference type="SUPFAM" id="SSF52255">
    <property type="entry name" value="N5-CAIR mutase (phosphoribosylaminoimidazole carboxylase, PurE)"/>
    <property type="match status" value="1"/>
</dbReference>
<dbReference type="InterPro" id="IPR016185">
    <property type="entry name" value="PreATP-grasp_dom_sf"/>
</dbReference>